<evidence type="ECO:0000259" key="7">
    <source>
        <dbReference type="Pfam" id="PF04719"/>
    </source>
</evidence>
<feature type="compositionally biased region" description="Low complexity" evidence="6">
    <location>
        <begin position="116"/>
        <end position="137"/>
    </location>
</feature>
<feature type="compositionally biased region" description="Low complexity" evidence="6">
    <location>
        <begin position="164"/>
        <end position="179"/>
    </location>
</feature>
<dbReference type="KEGG" id="uma:UMAG_11192"/>
<feature type="compositionally biased region" description="Low complexity" evidence="6">
    <location>
        <begin position="215"/>
        <end position="232"/>
    </location>
</feature>
<proteinExistence type="inferred from homology"/>
<feature type="region of interest" description="Disordered" evidence="6">
    <location>
        <begin position="1"/>
        <end position="24"/>
    </location>
</feature>
<evidence type="ECO:0000256" key="2">
    <source>
        <dbReference type="ARBA" id="ARBA00009788"/>
    </source>
</evidence>
<feature type="domain" description="TAFII28-like protein" evidence="7">
    <location>
        <begin position="347"/>
        <end position="431"/>
    </location>
</feature>
<keyword evidence="9" id="KW-1185">Reference proteome</keyword>
<keyword evidence="5" id="KW-0539">Nucleus</keyword>
<dbReference type="GO" id="GO:0051123">
    <property type="term" value="P:RNA polymerase II preinitiation complex assembly"/>
    <property type="evidence" value="ECO:0000318"/>
    <property type="project" value="GO_Central"/>
</dbReference>
<feature type="compositionally biased region" description="Polar residues" evidence="6">
    <location>
        <begin position="89"/>
        <end position="106"/>
    </location>
</feature>
<organism evidence="8 9">
    <name type="scientific">Mycosarcoma maydis</name>
    <name type="common">Corn smut fungus</name>
    <name type="synonym">Ustilago maydis</name>
    <dbReference type="NCBI Taxonomy" id="5270"/>
    <lineage>
        <taxon>Eukaryota</taxon>
        <taxon>Fungi</taxon>
        <taxon>Dikarya</taxon>
        <taxon>Basidiomycota</taxon>
        <taxon>Ustilaginomycotina</taxon>
        <taxon>Ustilaginomycetes</taxon>
        <taxon>Ustilaginales</taxon>
        <taxon>Ustilaginaceae</taxon>
        <taxon>Mycosarcoma</taxon>
    </lineage>
</organism>
<feature type="compositionally biased region" description="Acidic residues" evidence="6">
    <location>
        <begin position="305"/>
        <end position="320"/>
    </location>
</feature>
<gene>
    <name evidence="8" type="ORF">UMAG_11192</name>
</gene>
<evidence type="ECO:0000256" key="1">
    <source>
        <dbReference type="ARBA" id="ARBA00004123"/>
    </source>
</evidence>
<accession>A0A0D1DQ53</accession>
<feature type="compositionally biased region" description="Basic and acidic residues" evidence="6">
    <location>
        <begin position="145"/>
        <end position="154"/>
    </location>
</feature>
<dbReference type="SUPFAM" id="SSF47113">
    <property type="entry name" value="Histone-fold"/>
    <property type="match status" value="1"/>
</dbReference>
<evidence type="ECO:0000256" key="5">
    <source>
        <dbReference type="ARBA" id="ARBA00023242"/>
    </source>
</evidence>
<reference evidence="8 9" key="1">
    <citation type="journal article" date="2006" name="Nature">
        <title>Insights from the genome of the biotrophic fungal plant pathogen Ustilago maydis.</title>
        <authorList>
            <person name="Kamper J."/>
            <person name="Kahmann R."/>
            <person name="Bolker M."/>
            <person name="Ma L.J."/>
            <person name="Brefort T."/>
            <person name="Saville B.J."/>
            <person name="Banuett F."/>
            <person name="Kronstad J.W."/>
            <person name="Gold S.E."/>
            <person name="Muller O."/>
            <person name="Perlin M.H."/>
            <person name="Wosten H.A."/>
            <person name="de Vries R."/>
            <person name="Ruiz-Herrera J."/>
            <person name="Reynaga-Pena C.G."/>
            <person name="Snetselaar K."/>
            <person name="McCann M."/>
            <person name="Perez-Martin J."/>
            <person name="Feldbrugge M."/>
            <person name="Basse C.W."/>
            <person name="Steinberg G."/>
            <person name="Ibeas J.I."/>
            <person name="Holloman W."/>
            <person name="Guzman P."/>
            <person name="Farman M."/>
            <person name="Stajich J.E."/>
            <person name="Sentandreu R."/>
            <person name="Gonzalez-Prieto J.M."/>
            <person name="Kennell J.C."/>
            <person name="Molina L."/>
            <person name="Schirawski J."/>
            <person name="Mendoza-Mendoza A."/>
            <person name="Greilinger D."/>
            <person name="Munch K."/>
            <person name="Rossel N."/>
            <person name="Scherer M."/>
            <person name="Vranes M."/>
            <person name="Ladendorf O."/>
            <person name="Vincon V."/>
            <person name="Fuchs U."/>
            <person name="Sandrock B."/>
            <person name="Meng S."/>
            <person name="Ho E.C."/>
            <person name="Cahill M.J."/>
            <person name="Boyce K.J."/>
            <person name="Klose J."/>
            <person name="Klosterman S.J."/>
            <person name="Deelstra H.J."/>
            <person name="Ortiz-Castellanos L."/>
            <person name="Li W."/>
            <person name="Sanchez-Alonso P."/>
            <person name="Schreier P.H."/>
            <person name="Hauser-Hahn I."/>
            <person name="Vaupel M."/>
            <person name="Koopmann E."/>
            <person name="Friedrich G."/>
            <person name="Voss H."/>
            <person name="Schluter T."/>
            <person name="Margolis J."/>
            <person name="Platt D."/>
            <person name="Swimmer C."/>
            <person name="Gnirke A."/>
            <person name="Chen F."/>
            <person name="Vysotskaia V."/>
            <person name="Mannhaupt G."/>
            <person name="Guldener U."/>
            <person name="Munsterkotter M."/>
            <person name="Haase D."/>
            <person name="Oesterheld M."/>
            <person name="Mewes H.W."/>
            <person name="Mauceli E.W."/>
            <person name="DeCaprio D."/>
            <person name="Wade C.M."/>
            <person name="Butler J."/>
            <person name="Young S."/>
            <person name="Jaffe D.B."/>
            <person name="Calvo S."/>
            <person name="Nusbaum C."/>
            <person name="Galagan J."/>
            <person name="Birren B.W."/>
        </authorList>
    </citation>
    <scope>NUCLEOTIDE SEQUENCE [LARGE SCALE GENOMIC DNA]</scope>
    <source>
        <strain evidence="9">DSM 14603 / FGSC 9021 / UM521</strain>
    </source>
</reference>
<evidence type="ECO:0000313" key="8">
    <source>
        <dbReference type="EMBL" id="KIS66076.1"/>
    </source>
</evidence>
<dbReference type="RefSeq" id="XP_011392335.1">
    <property type="nucleotide sequence ID" value="XM_011394033.1"/>
</dbReference>
<dbReference type="InterPro" id="IPR009072">
    <property type="entry name" value="Histone-fold"/>
</dbReference>
<dbReference type="EMBL" id="CM003159">
    <property type="protein sequence ID" value="KIS66076.1"/>
    <property type="molecule type" value="Genomic_DNA"/>
</dbReference>
<dbReference type="Proteomes" id="UP000000561">
    <property type="component" value="Chromosome 20"/>
</dbReference>
<keyword evidence="4" id="KW-0804">Transcription</keyword>
<dbReference type="AlphaFoldDB" id="A0A0D1DQ53"/>
<dbReference type="Pfam" id="PF04719">
    <property type="entry name" value="TAFII28"/>
    <property type="match status" value="1"/>
</dbReference>
<keyword evidence="3" id="KW-0805">Transcription regulation</keyword>
<evidence type="ECO:0000256" key="6">
    <source>
        <dbReference type="SAM" id="MobiDB-lite"/>
    </source>
</evidence>
<protein>
    <recommendedName>
        <fullName evidence="7">TAFII28-like protein domain-containing protein</fullName>
    </recommendedName>
</protein>
<name>A0A0D1DQ53_MYCMD</name>
<dbReference type="PANTHER" id="PTHR13218">
    <property type="entry name" value="TRANSCRIPTION INITIATION FACTOR TFIID SUBUNIT 11-RELATED"/>
    <property type="match status" value="1"/>
</dbReference>
<dbReference type="Gene3D" id="1.10.20.10">
    <property type="entry name" value="Histone, subunit A"/>
    <property type="match status" value="1"/>
</dbReference>
<dbReference type="GeneID" id="23567103"/>
<evidence type="ECO:0000256" key="3">
    <source>
        <dbReference type="ARBA" id="ARBA00023015"/>
    </source>
</evidence>
<feature type="region of interest" description="Disordered" evidence="6">
    <location>
        <begin position="89"/>
        <end position="320"/>
    </location>
</feature>
<comment type="similarity">
    <text evidence="2">Belongs to the TAF11 family.</text>
</comment>
<dbReference type="InParanoid" id="A0A0D1DQ53"/>
<evidence type="ECO:0000313" key="9">
    <source>
        <dbReference type="Proteomes" id="UP000000561"/>
    </source>
</evidence>
<feature type="region of interest" description="Disordered" evidence="6">
    <location>
        <begin position="437"/>
        <end position="460"/>
    </location>
</feature>
<dbReference type="STRING" id="237631.A0A0D1DQ53"/>
<dbReference type="CDD" id="cd08048">
    <property type="entry name" value="HFD_TAF11"/>
    <property type="match status" value="1"/>
</dbReference>
<dbReference type="VEuPathDB" id="FungiDB:UMAG_11192"/>
<sequence>MSSSQQTQGDGSMQGSHLPNMSGESAIPASFFDIPIEYESTDGNINMDFASISGFPATDTPMPNAPDFDALTVQIAANMPPLDSFSTYPMASPSQMAQAPQPNPTNMAIKMELDDLSSIAPSPSIASEVSTSKPSSLKAKKPSKQKADGTETKPKPKKPKKKSTTGAATTDATAFSSSAQPSNVTAASTAPKPKKTSKNKASDKDKSKEEAHQQPTSTAASPAPFATPVSSSKESKPKAKKAGGSKVGTKAGSKARSSTARSASRKSSMGRDATTPAASRVDSQRPNDEANDDDEPASNVQAPPPEEDEEAEDEEADADDGVEELGRDHFSTQEAIYAAQQRNMGLLSMVMDEDQLDRHMASRRGALNKTNVRKLVNHVLSQSVSQHVAMVVSGVAKIFVGEIIETAREIQSIRGEHGPLRPNHLREAHRQYYLKRERPGHYPPGTNTGHPGVGKRRRLF</sequence>
<comment type="subcellular location">
    <subcellularLocation>
        <location evidence="1">Nucleus</location>
    </subcellularLocation>
</comment>
<dbReference type="OrthoDB" id="28335at2759"/>
<feature type="compositionally biased region" description="Polar residues" evidence="6">
    <location>
        <begin position="1"/>
        <end position="23"/>
    </location>
</feature>
<feature type="compositionally biased region" description="Basic and acidic residues" evidence="6">
    <location>
        <begin position="200"/>
        <end position="212"/>
    </location>
</feature>
<dbReference type="InterPro" id="IPR045127">
    <property type="entry name" value="TAF11-like"/>
</dbReference>
<dbReference type="GO" id="GO:0046982">
    <property type="term" value="F:protein heterodimerization activity"/>
    <property type="evidence" value="ECO:0007669"/>
    <property type="project" value="InterPro"/>
</dbReference>
<dbReference type="InterPro" id="IPR006809">
    <property type="entry name" value="TAFII28_dom"/>
</dbReference>
<dbReference type="GO" id="GO:0005669">
    <property type="term" value="C:transcription factor TFIID complex"/>
    <property type="evidence" value="ECO:0000318"/>
    <property type="project" value="GO_Central"/>
</dbReference>
<dbReference type="eggNOG" id="KOG3219">
    <property type="taxonomic scope" value="Eukaryota"/>
</dbReference>
<evidence type="ECO:0000256" key="4">
    <source>
        <dbReference type="ARBA" id="ARBA00023163"/>
    </source>
</evidence>
<dbReference type="PANTHER" id="PTHR13218:SF8">
    <property type="entry name" value="TRANSCRIPTION INITIATION FACTOR TFIID SUBUNIT 11"/>
    <property type="match status" value="1"/>
</dbReference>
<feature type="compositionally biased region" description="Low complexity" evidence="6">
    <location>
        <begin position="244"/>
        <end position="267"/>
    </location>
</feature>